<comment type="caution">
    <text evidence="2">The sequence shown here is derived from an EMBL/GenBank/DDBJ whole genome shotgun (WGS) entry which is preliminary data.</text>
</comment>
<dbReference type="Proteomes" id="UP000180043">
    <property type="component" value="Unassembled WGS sequence"/>
</dbReference>
<organism evidence="2 3">
    <name type="scientific">Mycobacteroides chelonae</name>
    <name type="common">Mycobacterium chelonae</name>
    <dbReference type="NCBI Taxonomy" id="1774"/>
    <lineage>
        <taxon>Bacteria</taxon>
        <taxon>Bacillati</taxon>
        <taxon>Actinomycetota</taxon>
        <taxon>Actinomycetes</taxon>
        <taxon>Mycobacteriales</taxon>
        <taxon>Mycobacteriaceae</taxon>
        <taxon>Mycobacteroides</taxon>
    </lineage>
</organism>
<dbReference type="EMBL" id="MLIQ01000013">
    <property type="protein sequence ID" value="OHU57817.1"/>
    <property type="molecule type" value="Genomic_DNA"/>
</dbReference>
<evidence type="ECO:0000313" key="3">
    <source>
        <dbReference type="Proteomes" id="UP000180043"/>
    </source>
</evidence>
<name>A0A1S1LLR0_MYCCH</name>
<dbReference type="AlphaFoldDB" id="A0A1S1LLR0"/>
<gene>
    <name evidence="2" type="ORF">BKG82_09135</name>
</gene>
<protein>
    <submittedName>
        <fullName evidence="2">Uncharacterized protein</fullName>
    </submittedName>
</protein>
<keyword evidence="1" id="KW-0812">Transmembrane</keyword>
<keyword evidence="1" id="KW-1133">Transmembrane helix</keyword>
<sequence length="184" mass="20312">MRNWLRRNIIGAILIVVGVLTFGITVGYPSWKENLGTDIPAATVPAGATVKIDGVLWRMRALDMPTPAYSKYDSPQPPGTRFVAYAFDRSKDGKPAALDEGWAMCRATFVDQSYRHWYGQIGLLPVSVSDWTRKQGYDTCNTAGSFAAVMVVPEDADITAVDVEFAPEKGSAKKYRFVRFIPPS</sequence>
<keyword evidence="1" id="KW-0472">Membrane</keyword>
<feature type="transmembrane region" description="Helical" evidence="1">
    <location>
        <begin position="12"/>
        <end position="31"/>
    </location>
</feature>
<accession>A0A1S1LLR0</accession>
<evidence type="ECO:0000256" key="1">
    <source>
        <dbReference type="SAM" id="Phobius"/>
    </source>
</evidence>
<evidence type="ECO:0000313" key="2">
    <source>
        <dbReference type="EMBL" id="OHU57817.1"/>
    </source>
</evidence>
<proteinExistence type="predicted"/>
<reference evidence="2 3" key="1">
    <citation type="submission" date="2016-10" db="EMBL/GenBank/DDBJ databases">
        <title>Evaluation of Human, Veterinary and Environmental Mycobacterium chelonae Isolates by Core Genome Phylogenomic Analysis, Targeted Gene Comparison, and Anti-microbial Susceptibility Patterns: A Tale of Mistaken Identities.</title>
        <authorList>
            <person name="Fogelson S.B."/>
            <person name="Camus A.C."/>
            <person name="Lorenz W."/>
            <person name="Vasireddy R."/>
            <person name="Vasireddy S."/>
            <person name="Smith T."/>
            <person name="Brown-Elliott B.A."/>
            <person name="Wallace R.J.Jr."/>
            <person name="Hasan N.A."/>
            <person name="Reischl U."/>
            <person name="Sanchez S."/>
        </authorList>
    </citation>
    <scope>NUCLEOTIDE SEQUENCE [LARGE SCALE GENOMIC DNA]</scope>
    <source>
        <strain evidence="2 3">15515</strain>
    </source>
</reference>
<dbReference type="RefSeq" id="WP_057969760.1">
    <property type="nucleotide sequence ID" value="NZ_MLII01000030.1"/>
</dbReference>